<dbReference type="RefSeq" id="WP_349243635.1">
    <property type="nucleotide sequence ID" value="NZ_JASCXX010000003.1"/>
</dbReference>
<dbReference type="PANTHER" id="PTHR31876:SF26">
    <property type="entry name" value="PROTEIN LIKE COV 2"/>
    <property type="match status" value="1"/>
</dbReference>
<evidence type="ECO:0000313" key="2">
    <source>
        <dbReference type="EMBL" id="MDI6448229.1"/>
    </source>
</evidence>
<feature type="transmembrane region" description="Helical" evidence="1">
    <location>
        <begin position="12"/>
        <end position="29"/>
    </location>
</feature>
<dbReference type="Proteomes" id="UP001431776">
    <property type="component" value="Unassembled WGS sequence"/>
</dbReference>
<dbReference type="PANTHER" id="PTHR31876">
    <property type="entry name" value="COV-LIKE PROTEIN 1"/>
    <property type="match status" value="1"/>
</dbReference>
<keyword evidence="3" id="KW-1185">Reference proteome</keyword>
<name>A0AAW6TVE6_9BACT</name>
<dbReference type="Pfam" id="PF04367">
    <property type="entry name" value="DUF502"/>
    <property type="match status" value="1"/>
</dbReference>
<accession>A0AAW6TVE6</accession>
<dbReference type="AlphaFoldDB" id="A0AAW6TVE6"/>
<gene>
    <name evidence="2" type="ORF">QJ522_04160</name>
</gene>
<comment type="caution">
    <text evidence="2">The sequence shown here is derived from an EMBL/GenBank/DDBJ whole genome shotgun (WGS) entry which is preliminary data.</text>
</comment>
<evidence type="ECO:0000313" key="3">
    <source>
        <dbReference type="Proteomes" id="UP001431776"/>
    </source>
</evidence>
<organism evidence="2 3">
    <name type="scientific">Anaerobaca lacustris</name>
    <dbReference type="NCBI Taxonomy" id="3044600"/>
    <lineage>
        <taxon>Bacteria</taxon>
        <taxon>Pseudomonadati</taxon>
        <taxon>Planctomycetota</taxon>
        <taxon>Phycisphaerae</taxon>
        <taxon>Sedimentisphaerales</taxon>
        <taxon>Anaerobacaceae</taxon>
        <taxon>Anaerobaca</taxon>
    </lineage>
</organism>
<dbReference type="EMBL" id="JASCXX010000003">
    <property type="protein sequence ID" value="MDI6448229.1"/>
    <property type="molecule type" value="Genomic_DNA"/>
</dbReference>
<keyword evidence="1" id="KW-1133">Transmembrane helix</keyword>
<reference evidence="2" key="1">
    <citation type="submission" date="2023-05" db="EMBL/GenBank/DDBJ databases">
        <title>Anaerotaeda fermentans gen. nov., sp. nov., a novel anaerobic planctomycete of the new family within the order Sedimentisphaerales isolated from Taman Peninsula, Russia.</title>
        <authorList>
            <person name="Khomyakova M.A."/>
            <person name="Merkel A.Y."/>
            <person name="Slobodkin A.I."/>
        </authorList>
    </citation>
    <scope>NUCLEOTIDE SEQUENCE</scope>
    <source>
        <strain evidence="2">M17dextr</strain>
    </source>
</reference>
<keyword evidence="1" id="KW-0472">Membrane</keyword>
<keyword evidence="1" id="KW-0812">Transmembrane</keyword>
<evidence type="ECO:0000256" key="1">
    <source>
        <dbReference type="SAM" id="Phobius"/>
    </source>
</evidence>
<protein>
    <submittedName>
        <fullName evidence="2">DUF502 domain-containing protein</fullName>
    </submittedName>
</protein>
<dbReference type="InterPro" id="IPR007462">
    <property type="entry name" value="COV1-like"/>
</dbReference>
<proteinExistence type="predicted"/>
<sequence>MKWIGKRFVHGLMAILPIALTLYLIYWLATSAESVLGAVIRYVIGDAYVPGLGVLFGFLITLGVGVLLQLWLFRKVFSLGEALLQKIPGIKSLYGSIRDLVGFFDSSKEKDFDKTVMVAIGDENTRLMGLVTRESFDDLPEGIGDDQTVAVYLPMSYQLGGFTIMVPKDKIHPVDMTVDRAMQFVLTAGVSAEGKADKTPAQ</sequence>
<feature type="transmembrane region" description="Helical" evidence="1">
    <location>
        <begin position="49"/>
        <end position="73"/>
    </location>
</feature>